<feature type="transmembrane region" description="Helical" evidence="2">
    <location>
        <begin position="178"/>
        <end position="201"/>
    </location>
</feature>
<dbReference type="OrthoDB" id="2499350at2759"/>
<organism evidence="3 4">
    <name type="scientific">Puccinia sorghi</name>
    <dbReference type="NCBI Taxonomy" id="27349"/>
    <lineage>
        <taxon>Eukaryota</taxon>
        <taxon>Fungi</taxon>
        <taxon>Dikarya</taxon>
        <taxon>Basidiomycota</taxon>
        <taxon>Pucciniomycotina</taxon>
        <taxon>Pucciniomycetes</taxon>
        <taxon>Pucciniales</taxon>
        <taxon>Pucciniaceae</taxon>
        <taxon>Puccinia</taxon>
    </lineage>
</organism>
<reference evidence="3 4" key="1">
    <citation type="submission" date="2015-08" db="EMBL/GenBank/DDBJ databases">
        <title>Next Generation Sequencing and Analysis of the Genome of Puccinia sorghi L Schw, the Causal Agent of Maize Common Rust.</title>
        <authorList>
            <person name="Rochi L."/>
            <person name="Burguener G."/>
            <person name="Darino M."/>
            <person name="Turjanski A."/>
            <person name="Kreff E."/>
            <person name="Dieguez M.J."/>
            <person name="Sacco F."/>
        </authorList>
    </citation>
    <scope>NUCLEOTIDE SEQUENCE [LARGE SCALE GENOMIC DNA]</scope>
    <source>
        <strain evidence="3 4">RO10H11247</strain>
    </source>
</reference>
<dbReference type="EMBL" id="LAVV01006285">
    <property type="protein sequence ID" value="KNZ60360.1"/>
    <property type="molecule type" value="Genomic_DNA"/>
</dbReference>
<keyword evidence="4" id="KW-1185">Reference proteome</keyword>
<feature type="transmembrane region" description="Helical" evidence="2">
    <location>
        <begin position="262"/>
        <end position="286"/>
    </location>
</feature>
<sequence>MADLVPTTIEEWEVLRQTVHDKATLTHTRLQTIELRICAGLTFASGLLYALSFLKRRSRGAWIFQKDVEGYWHPNVHTSLPIFAVLYAILDVSAVVFVETNVGHPISPVPVALQLVAYQTLQVFAWSKNSMLKKDSLFGNYLDIIVWAVLYALLFSHQRSPPNAIHSSKARRLVSPRIFNLFNLLIIIIILAGQAPMIYFLCTATHEFRRQASATDQSFQLVFDVSQSDDTNNALYDAALQTFLDLRLLKHQAANANMLFKVYTIVLIVCISFSTIAYLVSTSVLLHALASQKNFLTSALDNRRALRLIQHIEQDDVDSRHSITSWIIQSLPSSPTGFKHETSTKSKLFPPHTWRSWVDYANDESLNGQVFWDRTHQLKTTLHASSSTLGSECQVDRNSGPIGCLSDAALEKHCSTLIRYWYSTLGQTIIGLGMFGSYLVIAGWLLSGGARSTGQEGLMKAFVWSNWTWGGGLGFLLGVVACIVAFSPTPKLPSDVKANKQASSSKVELSKQKSLGPNEGKSSRGGPLEMKILYGEKATNQRGGAKMTAGHESQQREDVSDENSEWGRRPSTDPLNQTENTNNNNNKSCLERQPSNSSTYSSYSQATLRHDFLRSPSNDHLNWLKPENTQSENLVQEEWVAGHFKAIQRLRMGLRRDSRFSRPSQRARSRIL</sequence>
<dbReference type="Proteomes" id="UP000037035">
    <property type="component" value="Unassembled WGS sequence"/>
</dbReference>
<evidence type="ECO:0000313" key="4">
    <source>
        <dbReference type="Proteomes" id="UP000037035"/>
    </source>
</evidence>
<feature type="transmembrane region" description="Helical" evidence="2">
    <location>
        <begin position="138"/>
        <end position="157"/>
    </location>
</feature>
<keyword evidence="2" id="KW-1133">Transmembrane helix</keyword>
<name>A0A0L6VJS6_9BASI</name>
<comment type="caution">
    <text evidence="3">The sequence shown here is derived from an EMBL/GenBank/DDBJ whole genome shotgun (WGS) entry which is preliminary data.</text>
</comment>
<feature type="compositionally biased region" description="Low complexity" evidence="1">
    <location>
        <begin position="576"/>
        <end position="586"/>
    </location>
</feature>
<evidence type="ECO:0000256" key="2">
    <source>
        <dbReference type="SAM" id="Phobius"/>
    </source>
</evidence>
<protein>
    <submittedName>
        <fullName evidence="3">Uncharacterized protein</fullName>
    </submittedName>
</protein>
<evidence type="ECO:0000256" key="1">
    <source>
        <dbReference type="SAM" id="MobiDB-lite"/>
    </source>
</evidence>
<gene>
    <name evidence="3" type="ORF">VP01_1565g2</name>
</gene>
<proteinExistence type="predicted"/>
<feature type="transmembrane region" description="Helical" evidence="2">
    <location>
        <begin position="75"/>
        <end position="98"/>
    </location>
</feature>
<keyword evidence="2" id="KW-0472">Membrane</keyword>
<evidence type="ECO:0000313" key="3">
    <source>
        <dbReference type="EMBL" id="KNZ60360.1"/>
    </source>
</evidence>
<feature type="compositionally biased region" description="Polar residues" evidence="1">
    <location>
        <begin position="500"/>
        <end position="515"/>
    </location>
</feature>
<keyword evidence="2" id="KW-0812">Transmembrane</keyword>
<feature type="transmembrane region" description="Helical" evidence="2">
    <location>
        <begin position="429"/>
        <end position="447"/>
    </location>
</feature>
<dbReference type="VEuPathDB" id="FungiDB:VP01_1565g2"/>
<accession>A0A0L6VJS6</accession>
<feature type="transmembrane region" description="Helical" evidence="2">
    <location>
        <begin position="467"/>
        <end position="487"/>
    </location>
</feature>
<feature type="transmembrane region" description="Helical" evidence="2">
    <location>
        <begin position="33"/>
        <end position="54"/>
    </location>
</feature>
<feature type="region of interest" description="Disordered" evidence="1">
    <location>
        <begin position="492"/>
        <end position="603"/>
    </location>
</feature>
<dbReference type="AlphaFoldDB" id="A0A0L6VJS6"/>